<keyword evidence="2 6" id="KW-0067">ATP-binding</keyword>
<dbReference type="InterPro" id="IPR027417">
    <property type="entry name" value="P-loop_NTPase"/>
</dbReference>
<dbReference type="Proteomes" id="UP000030746">
    <property type="component" value="Unassembled WGS sequence"/>
</dbReference>
<feature type="compositionally biased region" description="Basic and acidic residues" evidence="7">
    <location>
        <begin position="78"/>
        <end position="91"/>
    </location>
</feature>
<dbReference type="PANTHER" id="PTHR13140:SF706">
    <property type="entry name" value="DILUTE CLASS UNCONVENTIONAL MYOSIN, ISOFORM C"/>
    <property type="match status" value="1"/>
</dbReference>
<feature type="region of interest" description="Disordered" evidence="7">
    <location>
        <begin position="183"/>
        <end position="391"/>
    </location>
</feature>
<reference evidence="9 10" key="1">
    <citation type="journal article" date="2013" name="Nature">
        <title>Insights into bilaterian evolution from three spiralian genomes.</title>
        <authorList>
            <person name="Simakov O."/>
            <person name="Marletaz F."/>
            <person name="Cho S.J."/>
            <person name="Edsinger-Gonzales E."/>
            <person name="Havlak P."/>
            <person name="Hellsten U."/>
            <person name="Kuo D.H."/>
            <person name="Larsson T."/>
            <person name="Lv J."/>
            <person name="Arendt D."/>
            <person name="Savage R."/>
            <person name="Osoegawa K."/>
            <person name="de Jong P."/>
            <person name="Grimwood J."/>
            <person name="Chapman J.A."/>
            <person name="Shapiro H."/>
            <person name="Aerts A."/>
            <person name="Otillar R.P."/>
            <person name="Terry A.Y."/>
            <person name="Boore J.L."/>
            <person name="Grigoriev I.V."/>
            <person name="Lindberg D.R."/>
            <person name="Seaver E.C."/>
            <person name="Weisblat D.A."/>
            <person name="Putnam N.H."/>
            <person name="Rokhsar D.S."/>
        </authorList>
    </citation>
    <scope>NUCLEOTIDE SEQUENCE [LARGE SCALE GENOMIC DNA]</scope>
</reference>
<dbReference type="GO" id="GO:0016459">
    <property type="term" value="C:myosin complex"/>
    <property type="evidence" value="ECO:0007669"/>
    <property type="project" value="UniProtKB-KW"/>
</dbReference>
<proteinExistence type="inferred from homology"/>
<dbReference type="GO" id="GO:0005737">
    <property type="term" value="C:cytoplasm"/>
    <property type="evidence" value="ECO:0007669"/>
    <property type="project" value="TreeGrafter"/>
</dbReference>
<evidence type="ECO:0000256" key="7">
    <source>
        <dbReference type="SAM" id="MobiDB-lite"/>
    </source>
</evidence>
<dbReference type="CTD" id="20239401"/>
<dbReference type="RefSeq" id="XP_009057732.1">
    <property type="nucleotide sequence ID" value="XM_009059484.1"/>
</dbReference>
<dbReference type="SUPFAM" id="SSF52540">
    <property type="entry name" value="P-loop containing nucleoside triphosphate hydrolases"/>
    <property type="match status" value="1"/>
</dbReference>
<evidence type="ECO:0000256" key="4">
    <source>
        <dbReference type="ARBA" id="ARBA00023175"/>
    </source>
</evidence>
<sequence>MESTDKIKPLQRRKGVRVTPRGQLDHNDMRSGPGGHFQNGSNLNSDMNFTNGRESDKSSTSAREKIRNFESRSGNSDKVSHGNRLESESRDFVSGFSRRQFVDSNNEVKTISPEMENLKSVSPVMDTSNNDAVSPSLTRRRRRKDRNSDALQEFYKHAENIRNGIARSEDNLSIQNTILPQHNVTIKHESKQPPASEIKTEGSHDDQPKIDTSTKLGQTKQNVDEDVKETQKQRVRKRDSFNSPSDMKQRLTRKTSHENLSGGRQTPTDAFWDRLSRRTSQENLSGRQTPTQREFQNIDHSSSNQKQMLSRKASHESLMGRQTPTQRDFNHQFSNESQKQSYRGSCDSLMGNGTPRTTFRGSSDSINSEKGGRLKRSSSGRITPDPYVPTFHKRESYDKPWIVTVSPPKQAVSRKTSLEDKRKSMESPIPSQPYTPDLHKRESYDKPWLPQKPVARKQSVEKRDINSPNSEVKVRRHSKGRKRKESVERHPDQLRIGCAACLRRAEMKAARLCDAHSTGFSLEHYQFDQPETELDLDNLLDNLKQSDQDGDDTIRRRNLAKSEDEFKNEKDWLNAEKVWLVHKGGFAGAFLLKADPASPLPEGKVRIRLESSGDILEVEEDDIEKANPPQFDRAEDLASLRYLNESSSLHTLRQRFAGSLIHTYAGPSLIVINPMKGLPLYSEKLIQMLKGCKQEDMPPHVFSMAQIAHREMLATRRDQSIIMMGRSGSGKTANCNHILSYLTISANSINNILNGDKINAISVLTEAFGNCRTLLNTSASRFTRLFTIDFDHSGQIASASLQVLMLEKTRVVRRPEGEPTFNIFYEMLAGLDSQLRNELQLQVLTEPNLFMTPLQKNEDRQKATTNWAKVLNALTVVGGKEDEIKALFSVLAAIYHLGVAGASKGNNNKAQFTRPAAAQKAASLLGTTAEDLARSIFNPPSNSTLSRSTSMRLSNGVDRGSPMVNGEVVSPAIETLEGFVIGLYSDVFNAVVSIINRSLSSNIRAANSIILLDSPGFQNPASCGRSGASFEDLCQNYTQERLQLFFHDLTFTLQQDRYAQENIDCDFDFVTTSPAAMVSLFDKSPQQSLLRSSNQDLRDAEKKGLLWILDEEAIFPGATEDSFMERFFSHHGEHPVRRESLLRKGSQGPMFILNHYQGTCPIQYDTTGWLKSCRENPVSRNSLVLLQDSKKYNISQLFTTIKGSGGVVSGSVAGMDGSASLRRVGSMRRTFMSGTAGLKKKSICLQIKFQVDSIIETIRKTKCHFLHCMIAQNNAGLCELRQNGDKDEQIMNVPLVRSQLRGFELLDAVRVFRQGFPDHMQFSEFRQKFEVLLQPDKRPGKTTDEQKSVMMLMDHLDIDKLNYRIGLSQFCGSCFKMNCLSCKEEH</sequence>
<dbReference type="GO" id="GO:0051015">
    <property type="term" value="F:actin filament binding"/>
    <property type="evidence" value="ECO:0007669"/>
    <property type="project" value="TreeGrafter"/>
</dbReference>
<dbReference type="Gene3D" id="1.20.58.530">
    <property type="match status" value="1"/>
</dbReference>
<feature type="region of interest" description="Disordered" evidence="7">
    <location>
        <begin position="107"/>
        <end position="151"/>
    </location>
</feature>
<evidence type="ECO:0000313" key="10">
    <source>
        <dbReference type="Proteomes" id="UP000030746"/>
    </source>
</evidence>
<keyword evidence="4 6" id="KW-0505">Motor protein</keyword>
<feature type="compositionally biased region" description="Basic and acidic residues" evidence="7">
    <location>
        <begin position="198"/>
        <end position="209"/>
    </location>
</feature>
<feature type="compositionally biased region" description="Polar residues" evidence="7">
    <location>
        <begin position="210"/>
        <end position="221"/>
    </location>
</feature>
<dbReference type="InterPro" id="IPR036961">
    <property type="entry name" value="Kinesin_motor_dom_sf"/>
</dbReference>
<accession>V4A4N3</accession>
<dbReference type="PRINTS" id="PR00193">
    <property type="entry name" value="MYOSINHEAVY"/>
</dbReference>
<feature type="region of interest" description="Disordered" evidence="7">
    <location>
        <begin position="408"/>
        <end position="490"/>
    </location>
</feature>
<comment type="caution">
    <text evidence="6">Lacks conserved residue(s) required for the propagation of feature annotation.</text>
</comment>
<feature type="domain" description="Myosin motor" evidence="8">
    <location>
        <begin position="632"/>
        <end position="1386"/>
    </location>
</feature>
<evidence type="ECO:0000256" key="3">
    <source>
        <dbReference type="ARBA" id="ARBA00023123"/>
    </source>
</evidence>
<dbReference type="Gene3D" id="3.40.850.10">
    <property type="entry name" value="Kinesin motor domain"/>
    <property type="match status" value="1"/>
</dbReference>
<evidence type="ECO:0000313" key="9">
    <source>
        <dbReference type="EMBL" id="ESO91677.1"/>
    </source>
</evidence>
<dbReference type="Gene3D" id="1.20.120.720">
    <property type="entry name" value="Myosin VI head, motor domain, U50 subdomain"/>
    <property type="match status" value="1"/>
</dbReference>
<keyword evidence="10" id="KW-1185">Reference proteome</keyword>
<keyword evidence="1 6" id="KW-0547">Nucleotide-binding</keyword>
<dbReference type="GO" id="GO:0016020">
    <property type="term" value="C:membrane"/>
    <property type="evidence" value="ECO:0007669"/>
    <property type="project" value="TreeGrafter"/>
</dbReference>
<organism evidence="9 10">
    <name type="scientific">Lottia gigantea</name>
    <name type="common">Giant owl limpet</name>
    <dbReference type="NCBI Taxonomy" id="225164"/>
    <lineage>
        <taxon>Eukaryota</taxon>
        <taxon>Metazoa</taxon>
        <taxon>Spiralia</taxon>
        <taxon>Lophotrochozoa</taxon>
        <taxon>Mollusca</taxon>
        <taxon>Gastropoda</taxon>
        <taxon>Patellogastropoda</taxon>
        <taxon>Lottioidea</taxon>
        <taxon>Lottiidae</taxon>
        <taxon>Lottia</taxon>
    </lineage>
</organism>
<dbReference type="GO" id="GO:0007015">
    <property type="term" value="P:actin filament organization"/>
    <property type="evidence" value="ECO:0007669"/>
    <property type="project" value="TreeGrafter"/>
</dbReference>
<feature type="compositionally biased region" description="Polar residues" evidence="7">
    <location>
        <begin position="125"/>
        <end position="137"/>
    </location>
</feature>
<dbReference type="Pfam" id="PF24556">
    <property type="entry name" value="SH3_Myosin-XVIIIa"/>
    <property type="match status" value="1"/>
</dbReference>
<dbReference type="InterPro" id="IPR001609">
    <property type="entry name" value="Myosin_head_motor_dom-like"/>
</dbReference>
<dbReference type="PANTHER" id="PTHR13140">
    <property type="entry name" value="MYOSIN"/>
    <property type="match status" value="1"/>
</dbReference>
<dbReference type="HOGENOM" id="CLU_255281_0_0_1"/>
<dbReference type="STRING" id="225164.V4A4N3"/>
<feature type="compositionally biased region" description="Polar residues" evidence="7">
    <location>
        <begin position="354"/>
        <end position="368"/>
    </location>
</feature>
<feature type="compositionally biased region" description="Basic and acidic residues" evidence="7">
    <location>
        <begin position="222"/>
        <end position="232"/>
    </location>
</feature>
<evidence type="ECO:0000259" key="8">
    <source>
        <dbReference type="PROSITE" id="PS51456"/>
    </source>
</evidence>
<dbReference type="GeneID" id="20239401"/>
<feature type="compositionally biased region" description="Basic residues" evidence="7">
    <location>
        <begin position="474"/>
        <end position="484"/>
    </location>
</feature>
<feature type="compositionally biased region" description="Polar residues" evidence="7">
    <location>
        <begin position="320"/>
        <end position="343"/>
    </location>
</feature>
<dbReference type="CDD" id="cd01386">
    <property type="entry name" value="MYSc_Myo18"/>
    <property type="match status" value="1"/>
</dbReference>
<evidence type="ECO:0000256" key="5">
    <source>
        <dbReference type="ARBA" id="ARBA00023203"/>
    </source>
</evidence>
<keyword evidence="3 6" id="KW-0518">Myosin</keyword>
<dbReference type="GO" id="GO:0005524">
    <property type="term" value="F:ATP binding"/>
    <property type="evidence" value="ECO:0007669"/>
    <property type="project" value="UniProtKB-UniRule"/>
</dbReference>
<dbReference type="Gene3D" id="6.20.240.20">
    <property type="match status" value="1"/>
</dbReference>
<feature type="compositionally biased region" description="Basic and acidic residues" evidence="7">
    <location>
        <begin position="416"/>
        <end position="425"/>
    </location>
</feature>
<dbReference type="EMBL" id="KB202237">
    <property type="protein sequence ID" value="ESO91677.1"/>
    <property type="molecule type" value="Genomic_DNA"/>
</dbReference>
<keyword evidence="5 6" id="KW-0009">Actin-binding</keyword>
<feature type="region of interest" description="Disordered" evidence="7">
    <location>
        <begin position="1"/>
        <end position="93"/>
    </location>
</feature>
<dbReference type="SMART" id="SM00242">
    <property type="entry name" value="MYSc"/>
    <property type="match status" value="1"/>
</dbReference>
<comment type="similarity">
    <text evidence="6">Belongs to the TRAFAC class myosin-kinesin ATPase superfamily. Myosin family.</text>
</comment>
<protein>
    <recommendedName>
        <fullName evidence="8">Myosin motor domain-containing protein</fullName>
    </recommendedName>
</protein>
<evidence type="ECO:0000256" key="2">
    <source>
        <dbReference type="ARBA" id="ARBA00022840"/>
    </source>
</evidence>
<evidence type="ECO:0000256" key="6">
    <source>
        <dbReference type="PROSITE-ProRule" id="PRU00782"/>
    </source>
</evidence>
<feature type="binding site" evidence="6">
    <location>
        <begin position="725"/>
        <end position="732"/>
    </location>
    <ligand>
        <name>ATP</name>
        <dbReference type="ChEBI" id="CHEBI:30616"/>
    </ligand>
</feature>
<evidence type="ECO:0000256" key="1">
    <source>
        <dbReference type="ARBA" id="ARBA00022741"/>
    </source>
</evidence>
<dbReference type="InterPro" id="IPR036064">
    <property type="entry name" value="MYSc_Myo18"/>
</dbReference>
<gene>
    <name evidence="9" type="ORF">LOTGIDRAFT_163407</name>
</gene>
<dbReference type="InterPro" id="IPR057772">
    <property type="entry name" value="SH3_Myo18a"/>
</dbReference>
<dbReference type="GO" id="GO:0000146">
    <property type="term" value="F:microfilament motor activity"/>
    <property type="evidence" value="ECO:0007669"/>
    <property type="project" value="TreeGrafter"/>
</dbReference>
<dbReference type="Pfam" id="PF00063">
    <property type="entry name" value="Myosin_head"/>
    <property type="match status" value="1"/>
</dbReference>
<feature type="compositionally biased region" description="Polar residues" evidence="7">
    <location>
        <begin position="281"/>
        <end position="308"/>
    </location>
</feature>
<feature type="compositionally biased region" description="Basic and acidic residues" evidence="7">
    <location>
        <begin position="53"/>
        <end position="70"/>
    </location>
</feature>
<dbReference type="KEGG" id="lgi:LOTGIDRAFT_163407"/>
<dbReference type="OrthoDB" id="2914378at2759"/>
<dbReference type="Gene3D" id="1.10.10.820">
    <property type="match status" value="1"/>
</dbReference>
<name>V4A4N3_LOTGI</name>
<dbReference type="PROSITE" id="PS51456">
    <property type="entry name" value="MYOSIN_MOTOR"/>
    <property type="match status" value="1"/>
</dbReference>
<feature type="compositionally biased region" description="Polar residues" evidence="7">
    <location>
        <begin position="258"/>
        <end position="268"/>
    </location>
</feature>
<feature type="compositionally biased region" description="Basic and acidic residues" evidence="7">
    <location>
        <begin position="271"/>
        <end position="280"/>
    </location>
</feature>
<feature type="compositionally biased region" description="Polar residues" evidence="7">
    <location>
        <begin position="38"/>
        <end position="52"/>
    </location>
</feature>